<evidence type="ECO:0000313" key="2">
    <source>
        <dbReference type="Proteomes" id="UP000241421"/>
    </source>
</evidence>
<sequence length="60" mass="6795">MHYFCADAKYYAGGDGAVLGPYPGRDQRRAAGRWRLAVRMRGGDEALPVSQVFQSRFRQM</sequence>
<proteinExistence type="predicted"/>
<evidence type="ECO:0000313" key="1">
    <source>
        <dbReference type="EMBL" id="PWF55384.1"/>
    </source>
</evidence>
<gene>
    <name evidence="1" type="ORF">C7C56_002110</name>
</gene>
<reference evidence="1 2" key="1">
    <citation type="submission" date="2018-04" db="EMBL/GenBank/DDBJ databases">
        <title>Massilia violaceinigra sp. nov., a novel purple-pigmented bacterium isolated from Tianshan glacier, Xinjiang, China.</title>
        <authorList>
            <person name="Wang H."/>
        </authorList>
    </citation>
    <scope>NUCLEOTIDE SEQUENCE [LARGE SCALE GENOMIC DNA]</scope>
    <source>
        <strain evidence="1 2">B448-2</strain>
    </source>
</reference>
<keyword evidence="2" id="KW-1185">Reference proteome</keyword>
<accession>A0A2U2I6K4</accession>
<name>A0A2U2I6K4_9BURK</name>
<dbReference type="Proteomes" id="UP000241421">
    <property type="component" value="Unassembled WGS sequence"/>
</dbReference>
<comment type="caution">
    <text evidence="1">The sequence shown here is derived from an EMBL/GenBank/DDBJ whole genome shotgun (WGS) entry which is preliminary data.</text>
</comment>
<dbReference type="EMBL" id="PXWF02000029">
    <property type="protein sequence ID" value="PWF55384.1"/>
    <property type="molecule type" value="Genomic_DNA"/>
</dbReference>
<protein>
    <submittedName>
        <fullName evidence="1">Uncharacterized protein</fullName>
    </submittedName>
</protein>
<dbReference type="AlphaFoldDB" id="A0A2U2I6K4"/>
<organism evidence="1 2">
    <name type="scientific">Massilia glaciei</name>
    <dbReference type="NCBI Taxonomy" id="1524097"/>
    <lineage>
        <taxon>Bacteria</taxon>
        <taxon>Pseudomonadati</taxon>
        <taxon>Pseudomonadota</taxon>
        <taxon>Betaproteobacteria</taxon>
        <taxon>Burkholderiales</taxon>
        <taxon>Oxalobacteraceae</taxon>
        <taxon>Telluria group</taxon>
        <taxon>Massilia</taxon>
    </lineage>
</organism>